<dbReference type="GO" id="GO:0004065">
    <property type="term" value="F:arylsulfatase activity"/>
    <property type="evidence" value="ECO:0007669"/>
    <property type="project" value="TreeGrafter"/>
</dbReference>
<reference evidence="5" key="1">
    <citation type="journal article" date="2014" name="Int. J. Syst. Evol. Microbiol.">
        <title>Complete genome sequence of Corynebacterium casei LMG S-19264T (=DSM 44701T), isolated from a smear-ripened cheese.</title>
        <authorList>
            <consortium name="US DOE Joint Genome Institute (JGI-PGF)"/>
            <person name="Walter F."/>
            <person name="Albersmeier A."/>
            <person name="Kalinowski J."/>
            <person name="Ruckert C."/>
        </authorList>
    </citation>
    <scope>NUCLEOTIDE SEQUENCE</scope>
    <source>
        <strain evidence="5">KCTC 12368</strain>
    </source>
</reference>
<dbReference type="Gene3D" id="3.40.720.10">
    <property type="entry name" value="Alkaline Phosphatase, subunit A"/>
    <property type="match status" value="1"/>
</dbReference>
<evidence type="ECO:0000313" key="6">
    <source>
        <dbReference type="Proteomes" id="UP000619457"/>
    </source>
</evidence>
<organism evidence="5 6">
    <name type="scientific">Echinicola pacifica</name>
    <dbReference type="NCBI Taxonomy" id="346377"/>
    <lineage>
        <taxon>Bacteria</taxon>
        <taxon>Pseudomonadati</taxon>
        <taxon>Bacteroidota</taxon>
        <taxon>Cytophagia</taxon>
        <taxon>Cytophagales</taxon>
        <taxon>Cyclobacteriaceae</taxon>
        <taxon>Echinicola</taxon>
    </lineage>
</organism>
<dbReference type="InterPro" id="IPR050738">
    <property type="entry name" value="Sulfatase"/>
</dbReference>
<dbReference type="AlphaFoldDB" id="A0A918PVG1"/>
<name>A0A918PVG1_9BACT</name>
<dbReference type="CDD" id="cd16027">
    <property type="entry name" value="SGSH"/>
    <property type="match status" value="1"/>
</dbReference>
<evidence type="ECO:0000256" key="1">
    <source>
        <dbReference type="ARBA" id="ARBA00008779"/>
    </source>
</evidence>
<evidence type="ECO:0000256" key="2">
    <source>
        <dbReference type="ARBA" id="ARBA00022801"/>
    </source>
</evidence>
<feature type="domain" description="Sulfatase N-terminal" evidence="4">
    <location>
        <begin position="138"/>
        <end position="318"/>
    </location>
</feature>
<dbReference type="PANTHER" id="PTHR42693:SF53">
    <property type="entry name" value="ENDO-4-O-SULFATASE"/>
    <property type="match status" value="1"/>
</dbReference>
<dbReference type="EMBL" id="BMWX01000003">
    <property type="protein sequence ID" value="GGZ24538.1"/>
    <property type="molecule type" value="Genomic_DNA"/>
</dbReference>
<evidence type="ECO:0000313" key="5">
    <source>
        <dbReference type="EMBL" id="GGZ24538.1"/>
    </source>
</evidence>
<comment type="similarity">
    <text evidence="1">Belongs to the sulfatase family.</text>
</comment>
<comment type="caution">
    <text evidence="5">The sequence shown here is derived from an EMBL/GenBank/DDBJ whole genome shotgun (WGS) entry which is preliminary data.</text>
</comment>
<keyword evidence="3" id="KW-0472">Membrane</keyword>
<dbReference type="SUPFAM" id="SSF53649">
    <property type="entry name" value="Alkaline phosphatase-like"/>
    <property type="match status" value="1"/>
</dbReference>
<dbReference type="RefSeq" id="WP_229802435.1">
    <property type="nucleotide sequence ID" value="NZ_BMWX01000003.1"/>
</dbReference>
<protein>
    <submittedName>
        <fullName evidence="5">Sulfatase</fullName>
    </submittedName>
</protein>
<dbReference type="Pfam" id="PF00884">
    <property type="entry name" value="Sulfatase"/>
    <property type="match status" value="1"/>
</dbReference>
<reference evidence="5" key="2">
    <citation type="submission" date="2020-09" db="EMBL/GenBank/DDBJ databases">
        <authorList>
            <person name="Sun Q."/>
            <person name="Kim S."/>
        </authorList>
    </citation>
    <scope>NUCLEOTIDE SEQUENCE</scope>
    <source>
        <strain evidence="5">KCTC 12368</strain>
    </source>
</reference>
<sequence>MQNPFTPNQKYARLSLMVVMVLLIETFSYTLFAQQKNTADRPNIIWITSEDNSKHYLRLFDENGVATPNIERLAAQGVVFDHAFSNAPVCSVARSTLITGAYAPRIGAQYHRKIHTVPMPEGLEMFPAYLREAGYYTANNSKEDYNLNKSDKVWDESSGKASYKNREKGQPFFYVHNFGVSHEGQLHFDQAKMEATSLNSLPPAGELQPNHPQTPLFRYTRAYYLDRIQEMDRQIGELLDELEAEGLLENSIVFYFGDHGGVLPGSKGYLFETGLHVPLVVHIPKKYQSMSSWNPGQRTAEFVSFVDFAPTVLQLAGVSIPGQMDGRPFLNTGKAYEEDHSFGYADRFDEKYDLVRSLRKGKYKYIRNFMPFNFDGLYNQYRYKQLAYQEWLTMFTNGELTDIQAQFFAPKGAEMLYDVEQDPFETHNLAEDPAYQKELKALRGMLNDWMLSMPDLSLYPEFYLIQEAFTAPVAFGQAHQKEIASYLNTANLMLEDFGEVRQQISKALEDKDPWRRYWALVVATSFGKEAVDIAPRIQRSMIRDPERVNRLRAAQFLAIASGRNPAENFQSELYATSDPTEALLILNMLVQLLDGGYVMDCPIDLDNMVQQVLSVSDVADRISYINSK</sequence>
<keyword evidence="2" id="KW-0378">Hydrolase</keyword>
<gene>
    <name evidence="5" type="ORF">GCM10007049_16140</name>
</gene>
<dbReference type="InterPro" id="IPR000917">
    <property type="entry name" value="Sulfatase_N"/>
</dbReference>
<keyword evidence="3" id="KW-0812">Transmembrane</keyword>
<evidence type="ECO:0000256" key="3">
    <source>
        <dbReference type="SAM" id="Phobius"/>
    </source>
</evidence>
<keyword evidence="6" id="KW-1185">Reference proteome</keyword>
<accession>A0A918PVG1</accession>
<dbReference type="Proteomes" id="UP000619457">
    <property type="component" value="Unassembled WGS sequence"/>
</dbReference>
<proteinExistence type="inferred from homology"/>
<dbReference type="InterPro" id="IPR017850">
    <property type="entry name" value="Alkaline_phosphatase_core_sf"/>
</dbReference>
<dbReference type="PANTHER" id="PTHR42693">
    <property type="entry name" value="ARYLSULFATASE FAMILY MEMBER"/>
    <property type="match status" value="1"/>
</dbReference>
<evidence type="ECO:0000259" key="4">
    <source>
        <dbReference type="Pfam" id="PF00884"/>
    </source>
</evidence>
<keyword evidence="3" id="KW-1133">Transmembrane helix</keyword>
<feature type="transmembrane region" description="Helical" evidence="3">
    <location>
        <begin position="12"/>
        <end position="32"/>
    </location>
</feature>